<dbReference type="Proteomes" id="UP000004508">
    <property type="component" value="Unassembled WGS sequence"/>
</dbReference>
<dbReference type="eggNOG" id="COG2074">
    <property type="taxonomic scope" value="Bacteria"/>
</dbReference>
<dbReference type="InParanoid" id="D6TYG9"/>
<accession>D6TYG9</accession>
<dbReference type="Gene3D" id="3.40.50.300">
    <property type="entry name" value="P-loop containing nucleotide triphosphate hydrolases"/>
    <property type="match status" value="1"/>
</dbReference>
<dbReference type="EMBL" id="ADVG01000003">
    <property type="protein sequence ID" value="EFH83249.1"/>
    <property type="molecule type" value="Genomic_DNA"/>
</dbReference>
<evidence type="ECO:0000313" key="2">
    <source>
        <dbReference type="Proteomes" id="UP000004508"/>
    </source>
</evidence>
<reference evidence="1 2" key="1">
    <citation type="journal article" date="2011" name="Stand. Genomic Sci.">
        <title>Non-contiguous finished genome sequence and contextual data of the filamentous soil bacterium Ktedonobacter racemifer type strain (SOSP1-21).</title>
        <authorList>
            <person name="Chang Y.J."/>
            <person name="Land M."/>
            <person name="Hauser L."/>
            <person name="Chertkov O."/>
            <person name="Del Rio T.G."/>
            <person name="Nolan M."/>
            <person name="Copeland A."/>
            <person name="Tice H."/>
            <person name="Cheng J.F."/>
            <person name="Lucas S."/>
            <person name="Han C."/>
            <person name="Goodwin L."/>
            <person name="Pitluck S."/>
            <person name="Ivanova N."/>
            <person name="Ovchinikova G."/>
            <person name="Pati A."/>
            <person name="Chen A."/>
            <person name="Palaniappan K."/>
            <person name="Mavromatis K."/>
            <person name="Liolios K."/>
            <person name="Brettin T."/>
            <person name="Fiebig A."/>
            <person name="Rohde M."/>
            <person name="Abt B."/>
            <person name="Goker M."/>
            <person name="Detter J.C."/>
            <person name="Woyke T."/>
            <person name="Bristow J."/>
            <person name="Eisen J.A."/>
            <person name="Markowitz V."/>
            <person name="Hugenholtz P."/>
            <person name="Kyrpides N.C."/>
            <person name="Klenk H.P."/>
            <person name="Lapidus A."/>
        </authorList>
    </citation>
    <scope>NUCLEOTIDE SEQUENCE [LARGE SCALE GENOMIC DNA]</scope>
    <source>
        <strain evidence="2">DSM 44963</strain>
    </source>
</reference>
<dbReference type="STRING" id="485913.Krac_4189"/>
<proteinExistence type="predicted"/>
<dbReference type="OrthoDB" id="2835040at2"/>
<dbReference type="InterPro" id="IPR027417">
    <property type="entry name" value="P-loop_NTPase"/>
</dbReference>
<keyword evidence="2" id="KW-1185">Reference proteome</keyword>
<gene>
    <name evidence="1" type="ORF">Krac_4189</name>
</gene>
<dbReference type="SUPFAM" id="SSF52540">
    <property type="entry name" value="P-loop containing nucleoside triphosphate hydrolases"/>
    <property type="match status" value="1"/>
</dbReference>
<sequence>MPAQSDIAQALSHVLWIAGSPCSGKSTISHTITRIYVFLDYHVDALASHHFARRIAAGDVEAQKFLSMSMDQRWVQRSVEEVFQETIESWTRNFALVIEDLLALPRENFIVAEGNFFPECVAPYLSSPQQAIWLVPTDTFCDQARRRKQAELSRRQKRHGVYNEGNNPEQRLRNLIARDCQLARYVKQQAEAFSLPVVEVDGSRSSEEMTELVERHFDPYLIEYFRRTKE</sequence>
<evidence type="ECO:0000313" key="1">
    <source>
        <dbReference type="EMBL" id="EFH83249.1"/>
    </source>
</evidence>
<name>D6TYG9_KTERA</name>
<dbReference type="AlphaFoldDB" id="D6TYG9"/>
<protein>
    <submittedName>
        <fullName evidence="1">Uncharacterized protein</fullName>
    </submittedName>
</protein>
<comment type="caution">
    <text evidence="1">The sequence shown here is derived from an EMBL/GenBank/DDBJ whole genome shotgun (WGS) entry which is preliminary data.</text>
</comment>
<dbReference type="RefSeq" id="WP_007913823.1">
    <property type="nucleotide sequence ID" value="NZ_ADVG01000003.1"/>
</dbReference>
<organism evidence="1 2">
    <name type="scientific">Ktedonobacter racemifer DSM 44963</name>
    <dbReference type="NCBI Taxonomy" id="485913"/>
    <lineage>
        <taxon>Bacteria</taxon>
        <taxon>Bacillati</taxon>
        <taxon>Chloroflexota</taxon>
        <taxon>Ktedonobacteria</taxon>
        <taxon>Ktedonobacterales</taxon>
        <taxon>Ktedonobacteraceae</taxon>
        <taxon>Ktedonobacter</taxon>
    </lineage>
</organism>